<feature type="non-terminal residue" evidence="10">
    <location>
        <position position="265"/>
    </location>
</feature>
<evidence type="ECO:0000256" key="4">
    <source>
        <dbReference type="ARBA" id="ARBA00022603"/>
    </source>
</evidence>
<evidence type="ECO:0000256" key="1">
    <source>
        <dbReference type="ARBA" id="ARBA00012392"/>
    </source>
</evidence>
<reference evidence="10" key="1">
    <citation type="submission" date="2020-10" db="EMBL/GenBank/DDBJ databases">
        <authorList>
            <person name="Gilroy R."/>
        </authorList>
    </citation>
    <scope>NUCLEOTIDE SEQUENCE</scope>
    <source>
        <strain evidence="10">517</strain>
    </source>
</reference>
<dbReference type="InterPro" id="IPR002052">
    <property type="entry name" value="DNA_methylase_N6_adenine_CS"/>
</dbReference>
<evidence type="ECO:0000259" key="9">
    <source>
        <dbReference type="Pfam" id="PF01467"/>
    </source>
</evidence>
<evidence type="ECO:0000256" key="7">
    <source>
        <dbReference type="ARBA" id="ARBA00022993"/>
    </source>
</evidence>
<name>A0A940DFQ5_9FIRM</name>
<sequence>MRVIAGKYRGIKLDTLKDMSVRPTTDRVKESMFNLIRDRLEGAVVLDLFCGSGALGIEALSRGAEFAVFADRATDSVETARANLAKTDAEYLLVRSDFTATVDKLAREGRKFDLIFLDPPYNTGADTAAIELIASRGILADGGVIVVERAREGKPPATPKGYRITDSRDYGSSTVELVEKASACCLTGTFDPFTLGHEYLLECALNEFDVVYIAVLVNPEKVTSLSPEKRVKLITQCVRKYRRNIVTEYYEGLAIDYCKKNDIEY</sequence>
<feature type="domain" description="Cytidyltransferase-like" evidence="9">
    <location>
        <begin position="187"/>
        <end position="260"/>
    </location>
</feature>
<dbReference type="AlphaFoldDB" id="A0A940DFQ5"/>
<dbReference type="PROSITE" id="PS00092">
    <property type="entry name" value="N6_MTASE"/>
    <property type="match status" value="1"/>
</dbReference>
<dbReference type="InterPro" id="IPR001980">
    <property type="entry name" value="PPAT"/>
</dbReference>
<dbReference type="NCBIfam" id="TIGR00095">
    <property type="entry name" value="16S rRNA (guanine(966)-N(2))-methyltransferase RsmD"/>
    <property type="match status" value="1"/>
</dbReference>
<dbReference type="GO" id="GO:0004595">
    <property type="term" value="F:pantetheine-phosphate adenylyltransferase activity"/>
    <property type="evidence" value="ECO:0007669"/>
    <property type="project" value="UniProtKB-EC"/>
</dbReference>
<comment type="caution">
    <text evidence="10">The sequence shown here is derived from an EMBL/GenBank/DDBJ whole genome shotgun (WGS) entry which is preliminary data.</text>
</comment>
<protein>
    <recommendedName>
        <fullName evidence="2">Phosphopantetheine adenylyltransferase</fullName>
        <ecNumber evidence="1">2.7.7.3</ecNumber>
    </recommendedName>
</protein>
<dbReference type="Proteomes" id="UP000727857">
    <property type="component" value="Unassembled WGS sequence"/>
</dbReference>
<proteinExistence type="predicted"/>
<evidence type="ECO:0000313" key="10">
    <source>
        <dbReference type="EMBL" id="MBO8423454.1"/>
    </source>
</evidence>
<evidence type="ECO:0000256" key="2">
    <source>
        <dbReference type="ARBA" id="ARBA00013868"/>
    </source>
</evidence>
<dbReference type="EMBL" id="JADINF010000006">
    <property type="protein sequence ID" value="MBO8423454.1"/>
    <property type="molecule type" value="Genomic_DNA"/>
</dbReference>
<dbReference type="Pfam" id="PF03602">
    <property type="entry name" value="Cons_hypoth95"/>
    <property type="match status" value="1"/>
</dbReference>
<dbReference type="SUPFAM" id="SSF53335">
    <property type="entry name" value="S-adenosyl-L-methionine-dependent methyltransferases"/>
    <property type="match status" value="1"/>
</dbReference>
<comment type="catalytic activity">
    <reaction evidence="8">
        <text>(R)-4'-phosphopantetheine + ATP + H(+) = 3'-dephospho-CoA + diphosphate</text>
        <dbReference type="Rhea" id="RHEA:19801"/>
        <dbReference type="ChEBI" id="CHEBI:15378"/>
        <dbReference type="ChEBI" id="CHEBI:30616"/>
        <dbReference type="ChEBI" id="CHEBI:33019"/>
        <dbReference type="ChEBI" id="CHEBI:57328"/>
        <dbReference type="ChEBI" id="CHEBI:61723"/>
        <dbReference type="EC" id="2.7.7.3"/>
    </reaction>
</comment>
<evidence type="ECO:0000256" key="8">
    <source>
        <dbReference type="ARBA" id="ARBA00029346"/>
    </source>
</evidence>
<keyword evidence="6" id="KW-0460">Magnesium</keyword>
<reference evidence="10" key="2">
    <citation type="journal article" date="2021" name="PeerJ">
        <title>Extensive microbial diversity within the chicken gut microbiome revealed by metagenomics and culture.</title>
        <authorList>
            <person name="Gilroy R."/>
            <person name="Ravi A."/>
            <person name="Getino M."/>
            <person name="Pursley I."/>
            <person name="Horton D.L."/>
            <person name="Alikhan N.F."/>
            <person name="Baker D."/>
            <person name="Gharbi K."/>
            <person name="Hall N."/>
            <person name="Watson M."/>
            <person name="Adriaenssens E.M."/>
            <person name="Foster-Nyarko E."/>
            <person name="Jarju S."/>
            <person name="Secka A."/>
            <person name="Antonio M."/>
            <person name="Oren A."/>
            <person name="Chaudhuri R.R."/>
            <person name="La Ragione R."/>
            <person name="Hildebrand F."/>
            <person name="Pallen M.J."/>
        </authorList>
    </citation>
    <scope>NUCLEOTIDE SEQUENCE</scope>
    <source>
        <strain evidence="10">517</strain>
    </source>
</reference>
<dbReference type="InterPro" id="IPR004398">
    <property type="entry name" value="RNA_MeTrfase_RsmD"/>
</dbReference>
<keyword evidence="3" id="KW-0963">Cytoplasm</keyword>
<dbReference type="InterPro" id="IPR004821">
    <property type="entry name" value="Cyt_trans-like"/>
</dbReference>
<dbReference type="GO" id="GO:0031167">
    <property type="term" value="P:rRNA methylation"/>
    <property type="evidence" value="ECO:0007669"/>
    <property type="project" value="InterPro"/>
</dbReference>
<dbReference type="InterPro" id="IPR029063">
    <property type="entry name" value="SAM-dependent_MTases_sf"/>
</dbReference>
<dbReference type="GO" id="GO:0015937">
    <property type="term" value="P:coenzyme A biosynthetic process"/>
    <property type="evidence" value="ECO:0007669"/>
    <property type="project" value="UniProtKB-KW"/>
</dbReference>
<dbReference type="Gene3D" id="3.40.50.620">
    <property type="entry name" value="HUPs"/>
    <property type="match status" value="1"/>
</dbReference>
<dbReference type="Gene3D" id="3.40.50.150">
    <property type="entry name" value="Vaccinia Virus protein VP39"/>
    <property type="match status" value="1"/>
</dbReference>
<evidence type="ECO:0000256" key="6">
    <source>
        <dbReference type="ARBA" id="ARBA00022842"/>
    </source>
</evidence>
<evidence type="ECO:0000256" key="5">
    <source>
        <dbReference type="ARBA" id="ARBA00022679"/>
    </source>
</evidence>
<dbReference type="SUPFAM" id="SSF52374">
    <property type="entry name" value="Nucleotidylyl transferase"/>
    <property type="match status" value="1"/>
</dbReference>
<evidence type="ECO:0000256" key="3">
    <source>
        <dbReference type="ARBA" id="ARBA00022490"/>
    </source>
</evidence>
<dbReference type="GO" id="GO:0008168">
    <property type="term" value="F:methyltransferase activity"/>
    <property type="evidence" value="ECO:0007669"/>
    <property type="project" value="UniProtKB-KW"/>
</dbReference>
<dbReference type="EC" id="2.7.7.3" evidence="1"/>
<keyword evidence="4 10" id="KW-0489">Methyltransferase</keyword>
<dbReference type="GO" id="GO:0003676">
    <property type="term" value="F:nucleic acid binding"/>
    <property type="evidence" value="ECO:0007669"/>
    <property type="project" value="InterPro"/>
</dbReference>
<gene>
    <name evidence="10" type="primary">rsmD</name>
    <name evidence="10" type="ORF">IAB16_00310</name>
</gene>
<dbReference type="PRINTS" id="PR01020">
    <property type="entry name" value="LPSBIOSNTHSS"/>
</dbReference>
<accession>A0A940DFQ5</accession>
<dbReference type="PANTHER" id="PTHR43542">
    <property type="entry name" value="METHYLTRANSFERASE"/>
    <property type="match status" value="1"/>
</dbReference>
<keyword evidence="7" id="KW-0173">Coenzyme A biosynthesis</keyword>
<keyword evidence="5 10" id="KW-0808">Transferase</keyword>
<dbReference type="InterPro" id="IPR014729">
    <property type="entry name" value="Rossmann-like_a/b/a_fold"/>
</dbReference>
<evidence type="ECO:0000313" key="11">
    <source>
        <dbReference type="Proteomes" id="UP000727857"/>
    </source>
</evidence>
<dbReference type="PANTHER" id="PTHR43542:SF1">
    <property type="entry name" value="METHYLTRANSFERASE"/>
    <property type="match status" value="1"/>
</dbReference>
<organism evidence="10 11">
    <name type="scientific">Candidatus Stercoripulliclostridium pullicola</name>
    <dbReference type="NCBI Taxonomy" id="2840953"/>
    <lineage>
        <taxon>Bacteria</taxon>
        <taxon>Bacillati</taxon>
        <taxon>Bacillota</taxon>
        <taxon>Clostridia</taxon>
        <taxon>Eubacteriales</taxon>
        <taxon>Candidatus Stercoripulliclostridium</taxon>
    </lineage>
</organism>
<dbReference type="CDD" id="cd02440">
    <property type="entry name" value="AdoMet_MTases"/>
    <property type="match status" value="1"/>
</dbReference>
<dbReference type="NCBIfam" id="TIGR00125">
    <property type="entry name" value="cyt_tran_rel"/>
    <property type="match status" value="1"/>
</dbReference>
<dbReference type="Pfam" id="PF01467">
    <property type="entry name" value="CTP_transf_like"/>
    <property type="match status" value="1"/>
</dbReference>